<evidence type="ECO:0000313" key="2">
    <source>
        <dbReference type="Proteomes" id="UP000789920"/>
    </source>
</evidence>
<comment type="caution">
    <text evidence="1">The sequence shown here is derived from an EMBL/GenBank/DDBJ whole genome shotgun (WGS) entry which is preliminary data.</text>
</comment>
<reference evidence="1" key="1">
    <citation type="submission" date="2021-06" db="EMBL/GenBank/DDBJ databases">
        <authorList>
            <person name="Kallberg Y."/>
            <person name="Tangrot J."/>
            <person name="Rosling A."/>
        </authorList>
    </citation>
    <scope>NUCLEOTIDE SEQUENCE</scope>
    <source>
        <strain evidence="1">MA461A</strain>
    </source>
</reference>
<organism evidence="1 2">
    <name type="scientific">Racocetra persica</name>
    <dbReference type="NCBI Taxonomy" id="160502"/>
    <lineage>
        <taxon>Eukaryota</taxon>
        <taxon>Fungi</taxon>
        <taxon>Fungi incertae sedis</taxon>
        <taxon>Mucoromycota</taxon>
        <taxon>Glomeromycotina</taxon>
        <taxon>Glomeromycetes</taxon>
        <taxon>Diversisporales</taxon>
        <taxon>Gigasporaceae</taxon>
        <taxon>Racocetra</taxon>
    </lineage>
</organism>
<evidence type="ECO:0000313" key="1">
    <source>
        <dbReference type="EMBL" id="CAG8747516.1"/>
    </source>
</evidence>
<sequence>NLYTVLGRMHSNTHQHSGSKKTFDAIYVAQYTQYCTKRNFPAPIIGKTIISKKFLQRMQTCSLCAKEAAEVAAFLFSVFTIFGPPYILQSNNGQEFIAQIIY</sequence>
<proteinExistence type="predicted"/>
<keyword evidence="2" id="KW-1185">Reference proteome</keyword>
<dbReference type="Proteomes" id="UP000789920">
    <property type="component" value="Unassembled WGS sequence"/>
</dbReference>
<gene>
    <name evidence="1" type="ORF">RPERSI_LOCUS13825</name>
</gene>
<name>A0ACA9QD16_9GLOM</name>
<protein>
    <submittedName>
        <fullName evidence="1">5776_t:CDS:1</fullName>
    </submittedName>
</protein>
<feature type="non-terminal residue" evidence="1">
    <location>
        <position position="1"/>
    </location>
</feature>
<accession>A0ACA9QD16</accession>
<dbReference type="EMBL" id="CAJVQC010031093">
    <property type="protein sequence ID" value="CAG8747516.1"/>
    <property type="molecule type" value="Genomic_DNA"/>
</dbReference>